<evidence type="ECO:0000313" key="2">
    <source>
        <dbReference type="WBParaSite" id="nRc.2.0.1.t09067-RA"/>
    </source>
</evidence>
<dbReference type="GO" id="GO:0097629">
    <property type="term" value="C:extrinsic component of omegasome membrane"/>
    <property type="evidence" value="ECO:0007669"/>
    <property type="project" value="TreeGrafter"/>
</dbReference>
<name>A0A915I4K2_ROMCU</name>
<dbReference type="GO" id="GO:0016240">
    <property type="term" value="P:autophagosome membrane docking"/>
    <property type="evidence" value="ECO:0007669"/>
    <property type="project" value="TreeGrafter"/>
</dbReference>
<accession>A0A915I4K2</accession>
<dbReference type="GO" id="GO:0005776">
    <property type="term" value="C:autophagosome"/>
    <property type="evidence" value="ECO:0007669"/>
    <property type="project" value="TreeGrafter"/>
</dbReference>
<dbReference type="GO" id="GO:0009267">
    <property type="term" value="P:cellular response to starvation"/>
    <property type="evidence" value="ECO:0007669"/>
    <property type="project" value="TreeGrafter"/>
</dbReference>
<dbReference type="PANTHER" id="PTHR13664">
    <property type="entry name" value="BECLIN 1-ASSOCIATED AUTOPHAGY-RELATED KEY REGULATOR"/>
    <property type="match status" value="1"/>
</dbReference>
<dbReference type="GO" id="GO:0097632">
    <property type="term" value="C:extrinsic component of phagophore assembly site membrane"/>
    <property type="evidence" value="ECO:0007669"/>
    <property type="project" value="TreeGrafter"/>
</dbReference>
<dbReference type="GO" id="GO:0043495">
    <property type="term" value="F:protein-membrane adaptor activity"/>
    <property type="evidence" value="ECO:0007669"/>
    <property type="project" value="TreeGrafter"/>
</dbReference>
<reference evidence="2" key="1">
    <citation type="submission" date="2022-11" db="UniProtKB">
        <authorList>
            <consortium name="WormBaseParasite"/>
        </authorList>
    </citation>
    <scope>IDENTIFICATION</scope>
</reference>
<dbReference type="GO" id="GO:0000423">
    <property type="term" value="P:mitophagy"/>
    <property type="evidence" value="ECO:0007669"/>
    <property type="project" value="TreeGrafter"/>
</dbReference>
<dbReference type="PANTHER" id="PTHR13664:SF0">
    <property type="entry name" value="BECLIN 1-ASSOCIATED AUTOPHAGY-RELATED KEY REGULATOR"/>
    <property type="match status" value="1"/>
</dbReference>
<sequence length="492" mass="57205">MNSSAIKKKVCTEIHERSWFFNLQKNIFVQRFCGQLSYKEKPISSKTMKSKEFFPSSEFFVSSMILHPKCHRMLTTLNDTPTLDDNSFSVTLVPNKIETRYIPCPNCWRINSKFNCQLCIIRMGELASQKMLMDKLIESKHEILNEIERYYNYSNLFKKEQLDDARFSLRSQIRNLKLLIALRAENCASKLSALRNIRVRMNEIDSFIQGSLRLVRETKSSCLNDIVPILDNIRRKLIDNRKYLTSEIFRSIFPINVAFMMSPKIGGHFPCVNKNERKAIGRRQMINNVESVYFALDTPLESELTNATRTNYDENHWVYSGEYSKIEYTVLNTSRADDFGRYSEIDKWFLSHQTKDSMTSSGSLFYNPNITSTLTALSYASQLTDNLSKIFDIHLPFEYVFAVPTSSIATSVDFLDDKINENRFKELCLRLNARILILCLSQGLAECVNKIAPPISFFRPFYNLYNLMRATTNKKNHSKLCLAWTRGEPLHE</sequence>
<dbReference type="GO" id="GO:0000045">
    <property type="term" value="P:autophagosome assembly"/>
    <property type="evidence" value="ECO:0007669"/>
    <property type="project" value="TreeGrafter"/>
</dbReference>
<protein>
    <submittedName>
        <fullName evidence="2">Uncharacterized protein</fullName>
    </submittedName>
</protein>
<evidence type="ECO:0000313" key="1">
    <source>
        <dbReference type="Proteomes" id="UP000887565"/>
    </source>
</evidence>
<keyword evidence="1" id="KW-1185">Reference proteome</keyword>
<dbReference type="Proteomes" id="UP000887565">
    <property type="component" value="Unplaced"/>
</dbReference>
<dbReference type="GO" id="GO:0035032">
    <property type="term" value="C:phosphatidylinositol 3-kinase complex, class III"/>
    <property type="evidence" value="ECO:0007669"/>
    <property type="project" value="TreeGrafter"/>
</dbReference>
<proteinExistence type="predicted"/>
<organism evidence="1 2">
    <name type="scientific">Romanomermis culicivorax</name>
    <name type="common">Nematode worm</name>
    <dbReference type="NCBI Taxonomy" id="13658"/>
    <lineage>
        <taxon>Eukaryota</taxon>
        <taxon>Metazoa</taxon>
        <taxon>Ecdysozoa</taxon>
        <taxon>Nematoda</taxon>
        <taxon>Enoplea</taxon>
        <taxon>Dorylaimia</taxon>
        <taxon>Mermithida</taxon>
        <taxon>Mermithoidea</taxon>
        <taxon>Mermithidae</taxon>
        <taxon>Romanomermis</taxon>
    </lineage>
</organism>
<dbReference type="AlphaFoldDB" id="A0A915I4K2"/>
<dbReference type="WBParaSite" id="nRc.2.0.1.t09067-RA">
    <property type="protein sequence ID" value="nRc.2.0.1.t09067-RA"/>
    <property type="gene ID" value="nRc.2.0.1.g09067"/>
</dbReference>
<dbReference type="GO" id="GO:0035014">
    <property type="term" value="F:phosphatidylinositol 3-kinase regulator activity"/>
    <property type="evidence" value="ECO:0007669"/>
    <property type="project" value="TreeGrafter"/>
</dbReference>